<evidence type="ECO:0000256" key="6">
    <source>
        <dbReference type="ARBA" id="ARBA00022630"/>
    </source>
</evidence>
<dbReference type="InterPro" id="IPR046867">
    <property type="entry name" value="AldOxase/xan_DH_MoCoBD2"/>
</dbReference>
<feature type="binding site" evidence="20">
    <location>
        <position position="128"/>
    </location>
    <ligand>
        <name>[2Fe-2S] cluster</name>
        <dbReference type="ChEBI" id="CHEBI:190135"/>
        <label>2</label>
    </ligand>
</feature>
<feature type="binding site" evidence="19">
    <location>
        <position position="363"/>
    </location>
    <ligand>
        <name>FAD</name>
        <dbReference type="ChEBI" id="CHEBI:57692"/>
    </ligand>
</feature>
<feature type="binding site" evidence="19">
    <location>
        <begin position="283"/>
        <end position="290"/>
    </location>
    <ligand>
        <name>FAD</name>
        <dbReference type="ChEBI" id="CHEBI:57692"/>
    </ligand>
</feature>
<evidence type="ECO:0000256" key="14">
    <source>
        <dbReference type="ARBA" id="ARBA00023140"/>
    </source>
</evidence>
<dbReference type="Gene3D" id="1.10.150.120">
    <property type="entry name" value="[2Fe-2S]-binding domain"/>
    <property type="match status" value="1"/>
</dbReference>
<keyword evidence="24" id="KW-1185">Reference proteome</keyword>
<feature type="binding site" evidence="19">
    <location>
        <position position="449"/>
    </location>
    <ligand>
        <name>FAD</name>
        <dbReference type="ChEBI" id="CHEBI:57692"/>
    </ligand>
</feature>
<name>A0A553P291_TIGCA</name>
<dbReference type="PROSITE" id="PS51085">
    <property type="entry name" value="2FE2S_FER_2"/>
    <property type="match status" value="1"/>
</dbReference>
<feature type="binding site" evidence="20">
    <location>
        <position position="58"/>
    </location>
    <ligand>
        <name>[2Fe-2S] cluster</name>
        <dbReference type="ChEBI" id="CHEBI:190135"/>
        <label>1</label>
    </ligand>
</feature>
<evidence type="ECO:0000256" key="9">
    <source>
        <dbReference type="ARBA" id="ARBA00022827"/>
    </source>
</evidence>
<dbReference type="GO" id="GO:0005777">
    <property type="term" value="C:peroxisome"/>
    <property type="evidence" value="ECO:0007669"/>
    <property type="project" value="UniProtKB-SubCell"/>
</dbReference>
<dbReference type="InterPro" id="IPR005107">
    <property type="entry name" value="CO_DH_flav_C"/>
</dbReference>
<dbReference type="InterPro" id="IPR000674">
    <property type="entry name" value="Ald_Oxase/Xan_DH_a/b"/>
</dbReference>
<dbReference type="SUPFAM" id="SSF56176">
    <property type="entry name" value="FAD-binding/transporter-associated domain-like"/>
    <property type="match status" value="1"/>
</dbReference>
<dbReference type="EMBL" id="VCGU01000008">
    <property type="protein sequence ID" value="TRY71818.1"/>
    <property type="molecule type" value="Genomic_DNA"/>
</dbReference>
<feature type="binding site" evidence="20">
    <location>
        <position position="1104"/>
    </location>
    <ligand>
        <name>Mo-molybdopterin</name>
        <dbReference type="ChEBI" id="CHEBI:71302"/>
    </ligand>
    <ligandPart>
        <name>Mo</name>
        <dbReference type="ChEBI" id="CHEBI:28685"/>
    </ligandPart>
</feature>
<comment type="caution">
    <text evidence="23">The sequence shown here is derived from an EMBL/GenBank/DDBJ whole genome shotgun (WGS) entry which is preliminary data.</text>
</comment>
<evidence type="ECO:0000256" key="5">
    <source>
        <dbReference type="ARBA" id="ARBA00022505"/>
    </source>
</evidence>
<feature type="binding site" evidence="20">
    <location>
        <position position="823"/>
    </location>
    <ligand>
        <name>Mo-molybdopterin</name>
        <dbReference type="ChEBI" id="CHEBI:71302"/>
    </ligand>
    <ligandPart>
        <name>Mo</name>
        <dbReference type="ChEBI" id="CHEBI:28685"/>
    </ligandPart>
</feature>
<dbReference type="EC" id="1.17.1.4" evidence="4"/>
<comment type="cofactor">
    <cofactor evidence="1 19">
        <name>FAD</name>
        <dbReference type="ChEBI" id="CHEBI:57692"/>
    </cofactor>
</comment>
<dbReference type="Gene3D" id="3.90.1170.50">
    <property type="entry name" value="Aldehyde oxidase/xanthine dehydrogenase, a/b hammerhead"/>
    <property type="match status" value="1"/>
</dbReference>
<feature type="binding site" evidence="20">
    <location>
        <position position="792"/>
    </location>
    <ligand>
        <name>Mo-molybdopterin</name>
        <dbReference type="ChEBI" id="CHEBI:71302"/>
    </ligand>
    <ligandPart>
        <name>Mo</name>
        <dbReference type="ChEBI" id="CHEBI:28685"/>
    </ligandPart>
</feature>
<dbReference type="Gene3D" id="3.30.390.50">
    <property type="entry name" value="CO dehydrogenase flavoprotein, C-terminal domain"/>
    <property type="match status" value="1"/>
</dbReference>
<dbReference type="Gene3D" id="3.10.20.30">
    <property type="match status" value="1"/>
</dbReference>
<sequence length="1614" mass="180210">MAPNYHDLNGTTVDDSNPSRFVCFVNGVLVEDDALQPEWTLLSYLRKKLRLCGTKLGCGEGGCGACTVMVSFYDAPNEVIKHISVNACLAPIASVYGMAVTTIEGIGSTRGKLHAVQERMANAHGSQCGFCTPGIVMSMYTLLRNKPKPEMADIETYFQGNLCRCTGYRPILEGFETFTDSWAQTTSSGSNSNGGCSGPKNGVCCQQGTDSFGEESSSPLFDAAKFKLYDPTQEIIFPPYLKLHHEELFNRSLTFQSPEMSWFRPNSLKALLKLKDQFPDAKIVNGNTELGVEMKFKNCKYPVMIQPSHVSELTNITMDVNSIKIGAAVTLSAMEDFFLKVMCERPKHETQILFQMVEMLRWFAGKQIRNVSAIGGNVMTGSPISDLNQILMAAGAKLELASQSGSTRIVTMDQHFFTGYRKNVVEPTELLVSISLPFLAANQYFTAYKQARRRDDDIAIVNSAFFFDLDPKERTINEARMAFGGMAPTTTMPLRSMDLCRGMPWDKTTIEKISDQLLEDLPLPPGVPGAMVRFRRSLTLSFLMKAFLEISQSSGYAPIDPREVSAIDRFHAKPIKGHQFFEISQNGSEITNPVGNPLKHKSADKQATGEAIYVDDMPYSENECYISFVLSTKAHANILMIDSSKAQNVPGYLDFFTVKDILPERNEYGVAIRRDEVLFAVNKVETIGQVIGIIAAETQEAAQKAAKLVRVDYEELKPIVTIEEAIAANSFHPWANNTIAKGDVEVAFKECDHVLEGQMRTGAQEHFYLETQACIAVPIGEDGEMHLYSSSQNPTETQECVAEALGVDMNKVVCHVRRLGGGFGGKETRCVPIALGCAFVAQKMRRPTRVMLDRDEDMVMSGHRHPFLAKYKVGFNNDGTIKALDLDLYNNAGYTMDLSFSVMERAMFHSDNSYRIENVHIRGHVCKTNVQSNTAFRGFGGPQGMMIVENWMDQMAVKLKMDPVQLRFKNLYAERDVTYFNTILQHCTLQRCWQECQEKSHFQEQRQEVDHFNQANRWKKQGIYMVPVKFGIAFASPHMNQGGALVQIYRDGSVLITHGGTEMGQGLHTKMIQVASQVFQIAHDKIHLSETSTDKVPNTSPTAASVGSDINGMAIFNACHTLLKRLDGIKKKNPSGSWDDWIKAAYFERISLSAVGFYATPDLGYNFQTNTGKPFHYYTYGVGCSRVEIDCLTGDHNVLRTDIVMDLGESMNPAIDIGQIEGAFVQGYGLFVMEQLIHSADGNLLTRGPGAYKIPGFGDIPKEFNVSLLRGAPNPRAVFSSKAVGEPPLFLASSVFFAIKEAVRAARLENQIENAHDFDLPAPVTSERIRMACEDNITSKVPKLPPQGTFKPWGIQVGCEQALSSLRLMLSHPFGLPGGGCFEANVIIRLHSVMHKEQERLKKSLMKYNNFVKEKQQKVQDGDRIFQEEIQFQGTIQKQLEEKRLLCEHLEKAMDLIKLAVEKREIFKNYLQSVVDSEASTRNSSRQNALQDALYQIQAKKESKQRILDNQEKSQVEKELQVANIRLSVLTLWQYVNSKKVVHLASDQKRCPKGANFSASAKKNRPPNDLESQLEAVKAHIEDLQVVIARVKRSEEAQGYMSPLVTNSELRLDY</sequence>
<dbReference type="Gene3D" id="3.30.465.10">
    <property type="match status" value="1"/>
</dbReference>
<feature type="active site" description="Proton acceptor" evidence="18">
    <location>
        <position position="1286"/>
    </location>
</feature>
<evidence type="ECO:0000256" key="13">
    <source>
        <dbReference type="ARBA" id="ARBA00023027"/>
    </source>
</evidence>
<evidence type="ECO:0000256" key="12">
    <source>
        <dbReference type="ARBA" id="ARBA00023014"/>
    </source>
</evidence>
<organism evidence="23 24">
    <name type="scientific">Tigriopus californicus</name>
    <name type="common">Marine copepod</name>
    <dbReference type="NCBI Taxonomy" id="6832"/>
    <lineage>
        <taxon>Eukaryota</taxon>
        <taxon>Metazoa</taxon>
        <taxon>Ecdysozoa</taxon>
        <taxon>Arthropoda</taxon>
        <taxon>Crustacea</taxon>
        <taxon>Multicrustacea</taxon>
        <taxon>Hexanauplia</taxon>
        <taxon>Copepoda</taxon>
        <taxon>Harpacticoida</taxon>
        <taxon>Harpacticidae</taxon>
        <taxon>Tigriopus</taxon>
    </lineage>
</organism>
<evidence type="ECO:0000259" key="22">
    <source>
        <dbReference type="PROSITE" id="PS51387"/>
    </source>
</evidence>
<comment type="similarity">
    <text evidence="3">Belongs to the xanthine dehydrogenase family.</text>
</comment>
<comment type="catalytic activity">
    <reaction evidence="17">
        <text>hypoxanthine + NAD(+) + H2O = xanthine + NADH + H(+)</text>
        <dbReference type="Rhea" id="RHEA:24670"/>
        <dbReference type="ChEBI" id="CHEBI:15377"/>
        <dbReference type="ChEBI" id="CHEBI:15378"/>
        <dbReference type="ChEBI" id="CHEBI:17368"/>
        <dbReference type="ChEBI" id="CHEBI:17712"/>
        <dbReference type="ChEBI" id="CHEBI:57540"/>
        <dbReference type="ChEBI" id="CHEBI:57945"/>
        <dbReference type="EC" id="1.17.1.4"/>
    </reaction>
</comment>
<evidence type="ECO:0000256" key="11">
    <source>
        <dbReference type="ARBA" id="ARBA00023004"/>
    </source>
</evidence>
<dbReference type="InterPro" id="IPR037165">
    <property type="entry name" value="AldOxase/xan_DH_Mopterin-bd_sf"/>
</dbReference>
<dbReference type="SUPFAM" id="SSF54665">
    <property type="entry name" value="CO dehydrogenase molybdoprotein N-domain-like"/>
    <property type="match status" value="1"/>
</dbReference>
<protein>
    <recommendedName>
        <fullName evidence="4">xanthine dehydrogenase</fullName>
        <ecNumber evidence="4">1.17.1.4</ecNumber>
    </recommendedName>
</protein>
<feature type="binding site" evidence="19">
    <location>
        <position position="905"/>
    </location>
    <ligand>
        <name>substrate</name>
    </ligand>
</feature>
<dbReference type="SUPFAM" id="SSF56003">
    <property type="entry name" value="Molybdenum cofactor-binding domain"/>
    <property type="match status" value="1"/>
</dbReference>
<evidence type="ECO:0000256" key="3">
    <source>
        <dbReference type="ARBA" id="ARBA00006849"/>
    </source>
</evidence>
<dbReference type="FunFam" id="3.30.365.10:FF:000003">
    <property type="entry name" value="Aldehyde oxidase 1"/>
    <property type="match status" value="1"/>
</dbReference>
<feature type="binding site" evidence="20">
    <location>
        <position position="165"/>
    </location>
    <ligand>
        <name>[2Fe-2S] cluster</name>
        <dbReference type="ChEBI" id="CHEBI:190135"/>
        <label>2</label>
    </ligand>
</feature>
<dbReference type="FunFam" id="3.30.465.10:FF:000004">
    <property type="entry name" value="Xanthine dehydrogenase/oxidase"/>
    <property type="match status" value="1"/>
</dbReference>
<evidence type="ECO:0000256" key="4">
    <source>
        <dbReference type="ARBA" id="ARBA00013123"/>
    </source>
</evidence>
<evidence type="ECO:0000313" key="24">
    <source>
        <dbReference type="Proteomes" id="UP000318571"/>
    </source>
</evidence>
<evidence type="ECO:0000256" key="2">
    <source>
        <dbReference type="ARBA" id="ARBA00004275"/>
    </source>
</evidence>
<dbReference type="InterPro" id="IPR008274">
    <property type="entry name" value="AldOxase/xan_DH_MoCoBD1"/>
</dbReference>
<dbReference type="InterPro" id="IPR036318">
    <property type="entry name" value="FAD-bd_PCMH-like_sf"/>
</dbReference>
<dbReference type="PROSITE" id="PS00197">
    <property type="entry name" value="2FE2S_FER_1"/>
    <property type="match status" value="1"/>
</dbReference>
<dbReference type="Pfam" id="PF01315">
    <property type="entry name" value="Ald_Xan_dh_C"/>
    <property type="match status" value="1"/>
</dbReference>
<comment type="catalytic activity">
    <reaction evidence="16">
        <text>xanthine + NAD(+) + H2O = urate + NADH + H(+)</text>
        <dbReference type="Rhea" id="RHEA:16669"/>
        <dbReference type="ChEBI" id="CHEBI:15377"/>
        <dbReference type="ChEBI" id="CHEBI:15378"/>
        <dbReference type="ChEBI" id="CHEBI:17712"/>
        <dbReference type="ChEBI" id="CHEBI:17775"/>
        <dbReference type="ChEBI" id="CHEBI:57540"/>
        <dbReference type="ChEBI" id="CHEBI:57945"/>
        <dbReference type="EC" id="1.17.1.4"/>
    </reaction>
</comment>
<dbReference type="Proteomes" id="UP000318571">
    <property type="component" value="Chromosome 7"/>
</dbReference>
<dbReference type="Pfam" id="PF03450">
    <property type="entry name" value="CO_deh_flav_C"/>
    <property type="match status" value="1"/>
</dbReference>
<dbReference type="OMA" id="PHPTQER"/>
<dbReference type="Gene3D" id="3.30.43.10">
    <property type="entry name" value="Uridine Diphospho-n-acetylenolpyruvylglucosamine Reductase, domain 2"/>
    <property type="match status" value="1"/>
</dbReference>
<dbReference type="GO" id="GO:0051537">
    <property type="term" value="F:2 iron, 2 sulfur cluster binding"/>
    <property type="evidence" value="ECO:0007669"/>
    <property type="project" value="UniProtKB-KW"/>
</dbReference>
<dbReference type="Pfam" id="PF00111">
    <property type="entry name" value="Fer2"/>
    <property type="match status" value="1"/>
</dbReference>
<proteinExistence type="inferred from homology"/>
<feature type="binding site" evidence="19">
    <location>
        <position position="939"/>
    </location>
    <ligand>
        <name>substrate</name>
    </ligand>
</feature>
<evidence type="ECO:0000256" key="16">
    <source>
        <dbReference type="ARBA" id="ARBA00049017"/>
    </source>
</evidence>
<dbReference type="FunFam" id="3.30.43.10:FF:000001">
    <property type="entry name" value="Xanthine dehydrogenase/oxidase"/>
    <property type="match status" value="1"/>
</dbReference>
<dbReference type="GO" id="GO:0030151">
    <property type="term" value="F:molybdenum ion binding"/>
    <property type="evidence" value="ECO:0007669"/>
    <property type="project" value="InterPro"/>
</dbReference>
<dbReference type="InterPro" id="IPR001041">
    <property type="entry name" value="2Fe-2S_ferredoxin-type"/>
</dbReference>
<dbReference type="InterPro" id="IPR036010">
    <property type="entry name" value="2Fe-2S_ferredoxin-like_sf"/>
</dbReference>
<keyword evidence="7 20" id="KW-0001">2Fe-2S</keyword>
<dbReference type="InterPro" id="IPR012675">
    <property type="entry name" value="Beta-grasp_dom_sf"/>
</dbReference>
<dbReference type="InterPro" id="IPR036683">
    <property type="entry name" value="CO_DH_flav_C_dom_sf"/>
</dbReference>
<dbReference type="Pfam" id="PF20256">
    <property type="entry name" value="MoCoBD_2"/>
    <property type="match status" value="1"/>
</dbReference>
<keyword evidence="11 20" id="KW-0408">Iron</keyword>
<dbReference type="SUPFAM" id="SSF54292">
    <property type="entry name" value="2Fe-2S ferredoxin-like"/>
    <property type="match status" value="1"/>
</dbReference>
<comment type="subcellular location">
    <subcellularLocation>
        <location evidence="2">Peroxisome</location>
    </subcellularLocation>
</comment>
<dbReference type="Pfam" id="PF02738">
    <property type="entry name" value="MoCoBD_1"/>
    <property type="match status" value="1"/>
</dbReference>
<feature type="binding site" evidence="20">
    <location>
        <position position="66"/>
    </location>
    <ligand>
        <name>[2Fe-2S] cluster</name>
        <dbReference type="ChEBI" id="CHEBI:190135"/>
        <label>1</label>
    </ligand>
</feature>
<dbReference type="PANTHER" id="PTHR45444:SF3">
    <property type="entry name" value="XANTHINE DEHYDROGENASE"/>
    <property type="match status" value="1"/>
</dbReference>
<keyword evidence="5 20" id="KW-0500">Molybdenum</keyword>
<dbReference type="PIRSF" id="PIRSF000127">
    <property type="entry name" value="Xanthine_DH"/>
    <property type="match status" value="1"/>
</dbReference>
<feature type="binding site" evidence="20">
    <location>
        <position position="937"/>
    </location>
    <ligand>
        <name>Mo-molybdopterin</name>
        <dbReference type="ChEBI" id="CHEBI:71302"/>
    </ligand>
    <ligandPart>
        <name>Mo</name>
        <dbReference type="ChEBI" id="CHEBI:28685"/>
    </ligandPart>
</feature>
<reference evidence="23 24" key="1">
    <citation type="journal article" date="2018" name="Nat. Ecol. Evol.">
        <title>Genomic signatures of mitonuclear coevolution across populations of Tigriopus californicus.</title>
        <authorList>
            <person name="Barreto F.S."/>
            <person name="Watson E.T."/>
            <person name="Lima T.G."/>
            <person name="Willett C.S."/>
            <person name="Edmands S."/>
            <person name="Li W."/>
            <person name="Burton R.S."/>
        </authorList>
    </citation>
    <scope>NUCLEOTIDE SEQUENCE [LARGE SCALE GENOMIC DNA]</scope>
    <source>
        <strain evidence="23 24">San Diego</strain>
    </source>
</reference>
<dbReference type="SMART" id="SM01008">
    <property type="entry name" value="Ald_Xan_dh_C"/>
    <property type="match status" value="1"/>
</dbReference>
<feature type="binding site" evidence="19">
    <location>
        <position position="386"/>
    </location>
    <ligand>
        <name>FAD</name>
        <dbReference type="ChEBI" id="CHEBI:57692"/>
    </ligand>
</feature>
<feature type="binding site" evidence="19">
    <location>
        <position position="827"/>
    </location>
    <ligand>
        <name>substrate</name>
    </ligand>
</feature>
<feature type="domain" description="FAD-binding PCMH-type" evidence="22">
    <location>
        <begin position="255"/>
        <end position="441"/>
    </location>
</feature>
<dbReference type="PROSITE" id="PS51387">
    <property type="entry name" value="FAD_PCMH"/>
    <property type="match status" value="1"/>
</dbReference>
<feature type="binding site" evidence="20">
    <location>
        <position position="131"/>
    </location>
    <ligand>
        <name>[2Fe-2S] cluster</name>
        <dbReference type="ChEBI" id="CHEBI:190135"/>
        <label>2</label>
    </ligand>
</feature>
<dbReference type="FunFam" id="3.90.1170.50:FF:000001">
    <property type="entry name" value="Aldehyde oxidase 1"/>
    <property type="match status" value="1"/>
</dbReference>
<dbReference type="Pfam" id="PF01799">
    <property type="entry name" value="Fer2_2"/>
    <property type="match status" value="1"/>
</dbReference>
<dbReference type="SMART" id="SM01092">
    <property type="entry name" value="CO_deh_flav_C"/>
    <property type="match status" value="1"/>
</dbReference>
<keyword evidence="12 20" id="KW-0411">Iron-sulfur</keyword>
<keyword evidence="10" id="KW-0560">Oxidoreductase</keyword>
<feature type="binding site" evidence="19">
    <location>
        <position position="431"/>
    </location>
    <ligand>
        <name>FAD</name>
        <dbReference type="ChEBI" id="CHEBI:57692"/>
    </ligand>
</feature>
<dbReference type="Gene3D" id="3.30.365.10">
    <property type="entry name" value="Aldehyde oxidase/xanthine dehydrogenase, molybdopterin binding domain"/>
    <property type="match status" value="4"/>
</dbReference>
<dbReference type="InterPro" id="IPR036884">
    <property type="entry name" value="2Fe-2S-bd_dom_sf"/>
</dbReference>
<dbReference type="InterPro" id="IPR014307">
    <property type="entry name" value="Xanthine_DH_ssu"/>
</dbReference>
<evidence type="ECO:0000259" key="21">
    <source>
        <dbReference type="PROSITE" id="PS51085"/>
    </source>
</evidence>
<feature type="binding site" evidence="20">
    <location>
        <position position="163"/>
    </location>
    <ligand>
        <name>[2Fe-2S] cluster</name>
        <dbReference type="ChEBI" id="CHEBI:190135"/>
        <label>2</label>
    </ligand>
</feature>
<evidence type="ECO:0000256" key="1">
    <source>
        <dbReference type="ARBA" id="ARBA00001974"/>
    </source>
</evidence>
<dbReference type="GO" id="GO:0005506">
    <property type="term" value="F:iron ion binding"/>
    <property type="evidence" value="ECO:0007669"/>
    <property type="project" value="InterPro"/>
</dbReference>
<dbReference type="FunFam" id="3.30.365.10:FF:000004">
    <property type="entry name" value="Xanthine dehydrogenase oxidase"/>
    <property type="match status" value="1"/>
</dbReference>
<comment type="cofactor">
    <cofactor evidence="20">
        <name>[2Fe-2S] cluster</name>
        <dbReference type="ChEBI" id="CHEBI:190135"/>
    </cofactor>
    <text evidence="20">Binds 2 [2Fe-2S] clusters.</text>
</comment>
<dbReference type="NCBIfam" id="TIGR02965">
    <property type="entry name" value="xanthine_xdhB"/>
    <property type="match status" value="1"/>
</dbReference>
<keyword evidence="9 19" id="KW-0274">FAD</keyword>
<keyword evidence="6" id="KW-0285">Flavoprotein</keyword>
<dbReference type="Pfam" id="PF00941">
    <property type="entry name" value="FAD_binding_5"/>
    <property type="match status" value="1"/>
</dbReference>
<evidence type="ECO:0000256" key="18">
    <source>
        <dbReference type="PIRSR" id="PIRSR000127-1"/>
    </source>
</evidence>
<dbReference type="FunFam" id="3.10.20.30:FF:000015">
    <property type="entry name" value="Aldehyde oxidase 1"/>
    <property type="match status" value="1"/>
</dbReference>
<keyword evidence="8 20" id="KW-0479">Metal-binding</keyword>
<evidence type="ECO:0000256" key="19">
    <source>
        <dbReference type="PIRSR" id="PIRSR000127-2"/>
    </source>
</evidence>
<dbReference type="InterPro" id="IPR016167">
    <property type="entry name" value="FAD-bd_PCMH_sub1"/>
</dbReference>
<dbReference type="InterPro" id="IPR014309">
    <property type="entry name" value="Xanthine_DH_Mopterin-bd_su"/>
</dbReference>
<feature type="binding site" evidence="20">
    <location>
        <position position="88"/>
    </location>
    <ligand>
        <name>[2Fe-2S] cluster</name>
        <dbReference type="ChEBI" id="CHEBI:190135"/>
        <label>1</label>
    </ligand>
</feature>
<dbReference type="InterPro" id="IPR002888">
    <property type="entry name" value="2Fe-2S-bd"/>
</dbReference>
<evidence type="ECO:0000256" key="7">
    <source>
        <dbReference type="ARBA" id="ARBA00022714"/>
    </source>
</evidence>
<dbReference type="InterPro" id="IPR002346">
    <property type="entry name" value="Mopterin_DH_FAD-bd"/>
</dbReference>
<evidence type="ECO:0000256" key="15">
    <source>
        <dbReference type="ARBA" id="ARBA00034078"/>
    </source>
</evidence>
<dbReference type="InterPro" id="IPR016208">
    <property type="entry name" value="Ald_Oxase/xanthine_DH-like"/>
</dbReference>
<evidence type="ECO:0000256" key="20">
    <source>
        <dbReference type="PIRSR" id="PIRSR000127-3"/>
    </source>
</evidence>
<keyword evidence="13" id="KW-0520">NAD</keyword>
<dbReference type="GO" id="GO:0071949">
    <property type="term" value="F:FAD binding"/>
    <property type="evidence" value="ECO:0007669"/>
    <property type="project" value="InterPro"/>
</dbReference>
<evidence type="ECO:0000256" key="8">
    <source>
        <dbReference type="ARBA" id="ARBA00022723"/>
    </source>
</evidence>
<dbReference type="SUPFAM" id="SSF47741">
    <property type="entry name" value="CO dehydrogenase ISP C-domain like"/>
    <property type="match status" value="1"/>
</dbReference>
<accession>A0A553P291</accession>
<dbReference type="InterPro" id="IPR016166">
    <property type="entry name" value="FAD-bd_PCMH"/>
</dbReference>
<evidence type="ECO:0000256" key="10">
    <source>
        <dbReference type="ARBA" id="ARBA00023002"/>
    </source>
</evidence>
<comment type="cofactor">
    <cofactor evidence="15">
        <name>[2Fe-2S] cluster</name>
        <dbReference type="ChEBI" id="CHEBI:190135"/>
    </cofactor>
</comment>
<dbReference type="STRING" id="6832.A0A553P291"/>
<feature type="domain" description="2Fe-2S ferredoxin-type" evidence="21">
    <location>
        <begin position="20"/>
        <end position="106"/>
    </location>
</feature>
<dbReference type="SUPFAM" id="SSF55447">
    <property type="entry name" value="CO dehydrogenase flavoprotein C-terminal domain-like"/>
    <property type="match status" value="1"/>
</dbReference>
<dbReference type="NCBIfam" id="TIGR02963">
    <property type="entry name" value="xanthine_xdhA"/>
    <property type="match status" value="1"/>
</dbReference>
<dbReference type="InterPro" id="IPR006058">
    <property type="entry name" value="2Fe2S_fd_BS"/>
</dbReference>
<gene>
    <name evidence="23" type="ORF">TCAL_12703</name>
</gene>
<keyword evidence="14" id="KW-0576">Peroxisome</keyword>
<dbReference type="PANTHER" id="PTHR45444">
    <property type="entry name" value="XANTHINE DEHYDROGENASE"/>
    <property type="match status" value="1"/>
</dbReference>
<feature type="binding site" evidence="20">
    <location>
        <position position="63"/>
    </location>
    <ligand>
        <name>[2Fe-2S] cluster</name>
        <dbReference type="ChEBI" id="CHEBI:190135"/>
        <label>1</label>
    </ligand>
</feature>
<evidence type="ECO:0000256" key="17">
    <source>
        <dbReference type="ARBA" id="ARBA00049517"/>
    </source>
</evidence>
<dbReference type="InterPro" id="IPR016169">
    <property type="entry name" value="FAD-bd_PCMH_sub2"/>
</dbReference>
<dbReference type="InterPro" id="IPR036856">
    <property type="entry name" value="Ald_Oxase/Xan_DH_a/b_sf"/>
</dbReference>
<evidence type="ECO:0000313" key="23">
    <source>
        <dbReference type="EMBL" id="TRY71818.1"/>
    </source>
</evidence>
<comment type="cofactor">
    <cofactor evidence="20">
        <name>Mo-molybdopterin</name>
        <dbReference type="ChEBI" id="CHEBI:71302"/>
    </cofactor>
    <text evidence="20">Binds 1 Mo-molybdopterin (Mo-MPT) cofactor per subunit.</text>
</comment>
<dbReference type="GO" id="GO:0004854">
    <property type="term" value="F:xanthine dehydrogenase activity"/>
    <property type="evidence" value="ECO:0007669"/>
    <property type="project" value="UniProtKB-EC"/>
</dbReference>